<dbReference type="InterPro" id="IPR002182">
    <property type="entry name" value="NB-ARC"/>
</dbReference>
<dbReference type="InterPro" id="IPR027417">
    <property type="entry name" value="P-loop_NTPase"/>
</dbReference>
<feature type="domain" description="Disease resistance protein winged helix" evidence="9">
    <location>
        <begin position="418"/>
        <end position="483"/>
    </location>
</feature>
<gene>
    <name evidence="11" type="ORF">ALMOND_2B025776</name>
</gene>
<dbReference type="Gene3D" id="1.10.8.430">
    <property type="entry name" value="Helical domain of apoptotic protease-activating factors"/>
    <property type="match status" value="1"/>
</dbReference>
<evidence type="ECO:0000313" key="11">
    <source>
        <dbReference type="EMBL" id="VVA41712.1"/>
    </source>
</evidence>
<dbReference type="Proteomes" id="UP000327085">
    <property type="component" value="Chromosome 3"/>
</dbReference>
<dbReference type="Pfam" id="PF00931">
    <property type="entry name" value="NB-ARC"/>
    <property type="match status" value="1"/>
</dbReference>
<dbReference type="GO" id="GO:0005524">
    <property type="term" value="F:ATP binding"/>
    <property type="evidence" value="ECO:0007669"/>
    <property type="project" value="UniProtKB-KW"/>
</dbReference>
<keyword evidence="7" id="KW-0175">Coiled coil</keyword>
<dbReference type="FunFam" id="1.10.10.10:FF:000322">
    <property type="entry name" value="Probable disease resistance protein At1g63360"/>
    <property type="match status" value="1"/>
</dbReference>
<evidence type="ECO:0000256" key="6">
    <source>
        <dbReference type="ARBA" id="ARBA00022840"/>
    </source>
</evidence>
<dbReference type="Gramene" id="VVA41712">
    <property type="protein sequence ID" value="VVA41712"/>
    <property type="gene ID" value="Prudul26B025776"/>
</dbReference>
<dbReference type="OMA" id="YWSKYEI"/>
<comment type="similarity">
    <text evidence="1">Belongs to the disease resistance NB-LRR family.</text>
</comment>
<dbReference type="InterPro" id="IPR055414">
    <property type="entry name" value="LRR_R13L4/SHOC2-like"/>
</dbReference>
<dbReference type="EMBL" id="CABIKO010001451">
    <property type="protein sequence ID" value="VVA41712.1"/>
    <property type="molecule type" value="Genomic_DNA"/>
</dbReference>
<evidence type="ECO:0000256" key="2">
    <source>
        <dbReference type="ARBA" id="ARBA00022614"/>
    </source>
</evidence>
<dbReference type="SUPFAM" id="SSF52058">
    <property type="entry name" value="L domain-like"/>
    <property type="match status" value="1"/>
</dbReference>
<dbReference type="FunFam" id="1.10.8.430:FF:000003">
    <property type="entry name" value="Probable disease resistance protein At5g66910"/>
    <property type="match status" value="1"/>
</dbReference>
<evidence type="ECO:0000256" key="3">
    <source>
        <dbReference type="ARBA" id="ARBA00022737"/>
    </source>
</evidence>
<dbReference type="InterPro" id="IPR032675">
    <property type="entry name" value="LRR_dom_sf"/>
</dbReference>
<evidence type="ECO:0000256" key="1">
    <source>
        <dbReference type="ARBA" id="ARBA00008894"/>
    </source>
</evidence>
<name>A0A5E4GQ94_PRUDU</name>
<evidence type="ECO:0000259" key="9">
    <source>
        <dbReference type="Pfam" id="PF23559"/>
    </source>
</evidence>
<keyword evidence="6" id="KW-0067">ATP-binding</keyword>
<sequence length="898" mass="101813">MGSCLSISLSCDAIVSRCWDSVFGRVRYVRQLQENLQALTTSLQELRSLKNDVQREVELAERQPRLRRLERVNNWILSVEALETEINEVIVSHITQEIEKLCCGGYCSKNYRSSYKYGKKVDRKLVEVEDLKSKGVFEVVAAESLPTALVDVIPSEPTVGMEPIFDQVWRHVEDEQVGMIGLYGMGGVGKTTLLTQIHNNFNRPRNDFNLVIWIVVSKGHKIEVIQDKIGEKIGLSSGVWKLKEQHEKAADIFRILNTKKFLLLMDDLWEPVELTKVGVPAPDSRNKFKIVFTTRYEEVCGHMDAQKKIKVGCLTWDKALNLFQEKVGKETLLLHPDIPKLAKIVANECGGLPLALITVGRVMACKKTPQEWNRAVQVLRRSASEFSGMGDKVFPLLKFSYDNLPSQKVRSCFLYCALFPEDFVILKDDLVYFWMCEDILDEYDKVEEAKNESYHIIGTLLTSCLLEGEGDSVKMHDVIRDMALWLARDLGKEGENILVDTGAYNAPNVAKWKNAKRVSLMGSGIKYLDETPTSPNLLTLFLRGSHLKMIVDDYFDFMPTLQVLDLSENFFLTKLPTGVANLVSLQHLNLSKTAIERLPEELAACARLKYLNLERTIKLGYVPPNLLSSFPLLEVLRILDCGSSDRIFFNSGETMIDELQGLKHLDVLSLTVGSISCFENLDSHHILVTCTLTLCLKGEDYGNPSRYLDLSPVAMANLKCLDTLQIESIVDVYSTWITRLENPNCFLGLQFLEVGRCTNLKNLEWLVFAPNLIHLHVYCCSKMTTILGLNRTETTPFAKLTVLLLGKLPHLWRICENPLPVPFLKKILIHGCPVLTRLPLNSSSAQTSNLIIEGEDEWWNGLEWEDQAARNAFLPCFRPYNVRSLVQVRRGFSQMSVH</sequence>
<dbReference type="PRINTS" id="PR00364">
    <property type="entry name" value="DISEASERSIST"/>
</dbReference>
<keyword evidence="4" id="KW-0547">Nucleotide-binding</keyword>
<dbReference type="InterPro" id="IPR050905">
    <property type="entry name" value="Plant_NBS-LRR"/>
</dbReference>
<dbReference type="InterPro" id="IPR042197">
    <property type="entry name" value="Apaf_helical"/>
</dbReference>
<feature type="coiled-coil region" evidence="7">
    <location>
        <begin position="29"/>
        <end position="63"/>
    </location>
</feature>
<dbReference type="PANTHER" id="PTHR33463:SF220">
    <property type="entry name" value="NB-ARC DOMAIN-CONTAINING PROTEIN"/>
    <property type="match status" value="1"/>
</dbReference>
<dbReference type="Pfam" id="PF23598">
    <property type="entry name" value="LRR_14"/>
    <property type="match status" value="1"/>
</dbReference>
<dbReference type="InterPro" id="IPR036388">
    <property type="entry name" value="WH-like_DNA-bd_sf"/>
</dbReference>
<dbReference type="GO" id="GO:0006952">
    <property type="term" value="P:defense response"/>
    <property type="evidence" value="ECO:0007669"/>
    <property type="project" value="UniProtKB-KW"/>
</dbReference>
<keyword evidence="2" id="KW-0433">Leucine-rich repeat</keyword>
<feature type="domain" description="NB-ARC" evidence="8">
    <location>
        <begin position="165"/>
        <end position="331"/>
    </location>
</feature>
<proteinExistence type="inferred from homology"/>
<evidence type="ECO:0000313" key="12">
    <source>
        <dbReference type="Proteomes" id="UP000327085"/>
    </source>
</evidence>
<dbReference type="Gene3D" id="3.80.10.10">
    <property type="entry name" value="Ribonuclease Inhibitor"/>
    <property type="match status" value="1"/>
</dbReference>
<accession>A0A5E4GQ94</accession>
<dbReference type="GO" id="GO:0043531">
    <property type="term" value="F:ADP binding"/>
    <property type="evidence" value="ECO:0007669"/>
    <property type="project" value="InterPro"/>
</dbReference>
<evidence type="ECO:0000256" key="7">
    <source>
        <dbReference type="SAM" id="Coils"/>
    </source>
</evidence>
<dbReference type="Gene3D" id="3.40.50.300">
    <property type="entry name" value="P-loop containing nucleotide triphosphate hydrolases"/>
    <property type="match status" value="1"/>
</dbReference>
<dbReference type="Gene3D" id="1.10.10.10">
    <property type="entry name" value="Winged helix-like DNA-binding domain superfamily/Winged helix DNA-binding domain"/>
    <property type="match status" value="1"/>
</dbReference>
<keyword evidence="3" id="KW-0677">Repeat</keyword>
<dbReference type="SUPFAM" id="SSF52540">
    <property type="entry name" value="P-loop containing nucleoside triphosphate hydrolases"/>
    <property type="match status" value="1"/>
</dbReference>
<reference evidence="12" key="1">
    <citation type="journal article" date="2020" name="Plant J.">
        <title>Transposons played a major role in the diversification between the closely related almond and peach genomes: results from the almond genome sequence.</title>
        <authorList>
            <person name="Alioto T."/>
            <person name="Alexiou K.G."/>
            <person name="Bardil A."/>
            <person name="Barteri F."/>
            <person name="Castanera R."/>
            <person name="Cruz F."/>
            <person name="Dhingra A."/>
            <person name="Duval H."/>
            <person name="Fernandez I Marti A."/>
            <person name="Frias L."/>
            <person name="Galan B."/>
            <person name="Garcia J.L."/>
            <person name="Howad W."/>
            <person name="Gomez-Garrido J."/>
            <person name="Gut M."/>
            <person name="Julca I."/>
            <person name="Morata J."/>
            <person name="Puigdomenech P."/>
            <person name="Ribeca P."/>
            <person name="Rubio Cabetas M.J."/>
            <person name="Vlasova A."/>
            <person name="Wirthensohn M."/>
            <person name="Garcia-Mas J."/>
            <person name="Gabaldon T."/>
            <person name="Casacuberta J.M."/>
            <person name="Arus P."/>
        </authorList>
    </citation>
    <scope>NUCLEOTIDE SEQUENCE [LARGE SCALE GENOMIC DNA]</scope>
    <source>
        <strain evidence="12">cv. Texas</strain>
    </source>
</reference>
<dbReference type="PANTHER" id="PTHR33463">
    <property type="entry name" value="NB-ARC DOMAIN-CONTAINING PROTEIN-RELATED"/>
    <property type="match status" value="1"/>
</dbReference>
<dbReference type="InParanoid" id="A0A5E4GQ94"/>
<dbReference type="FunFam" id="3.40.50.300:FF:001091">
    <property type="entry name" value="Probable disease resistance protein At1g61300"/>
    <property type="match status" value="1"/>
</dbReference>
<dbReference type="AlphaFoldDB" id="A0A5E4GQ94"/>
<dbReference type="InterPro" id="IPR058922">
    <property type="entry name" value="WHD_DRP"/>
</dbReference>
<dbReference type="FunCoup" id="A0A5E4GQ94">
    <property type="interactions" value="1213"/>
</dbReference>
<protein>
    <submittedName>
        <fullName evidence="11">PREDICTED: probable disease resistance</fullName>
    </submittedName>
</protein>
<keyword evidence="5" id="KW-0611">Plant defense</keyword>
<organism evidence="11 12">
    <name type="scientific">Prunus dulcis</name>
    <name type="common">Almond</name>
    <name type="synonym">Amygdalus dulcis</name>
    <dbReference type="NCBI Taxonomy" id="3755"/>
    <lineage>
        <taxon>Eukaryota</taxon>
        <taxon>Viridiplantae</taxon>
        <taxon>Streptophyta</taxon>
        <taxon>Embryophyta</taxon>
        <taxon>Tracheophyta</taxon>
        <taxon>Spermatophyta</taxon>
        <taxon>Magnoliopsida</taxon>
        <taxon>eudicotyledons</taxon>
        <taxon>Gunneridae</taxon>
        <taxon>Pentapetalae</taxon>
        <taxon>rosids</taxon>
        <taxon>fabids</taxon>
        <taxon>Rosales</taxon>
        <taxon>Rosaceae</taxon>
        <taxon>Amygdaloideae</taxon>
        <taxon>Amygdaleae</taxon>
        <taxon>Prunus</taxon>
    </lineage>
</organism>
<evidence type="ECO:0000256" key="5">
    <source>
        <dbReference type="ARBA" id="ARBA00022821"/>
    </source>
</evidence>
<evidence type="ECO:0000259" key="10">
    <source>
        <dbReference type="Pfam" id="PF23598"/>
    </source>
</evidence>
<evidence type="ECO:0000256" key="4">
    <source>
        <dbReference type="ARBA" id="ARBA00022741"/>
    </source>
</evidence>
<evidence type="ECO:0000259" key="8">
    <source>
        <dbReference type="Pfam" id="PF00931"/>
    </source>
</evidence>
<dbReference type="Pfam" id="PF23559">
    <property type="entry name" value="WHD_DRP"/>
    <property type="match status" value="1"/>
</dbReference>
<feature type="domain" description="Disease resistance R13L4/SHOC-2-like LRR" evidence="10">
    <location>
        <begin position="561"/>
        <end position="803"/>
    </location>
</feature>